<feature type="short sequence motif" description="'KMSKS' region" evidence="8">
    <location>
        <begin position="256"/>
        <end position="260"/>
    </location>
</feature>
<keyword evidence="3 8" id="KW-0436">Ligase</keyword>
<dbReference type="InterPro" id="IPR049940">
    <property type="entry name" value="GluQ/Sye"/>
</dbReference>
<sequence length="490" mass="56162">MPTEIIKPGEVRVRIAPSPTGPLHIGTARTALFNFLFAKKHRGTFILRIEDTDLERSDPKYEKDIVEHLKWLGIAWDEGVEVGGEYAPYRQSERIYTYSKYVQKLLGEGKAFYCFHSKEELGRERQDQLKAKQTPIHLCEHRGLPERKIKDFMAKGNYVIRFVAPKKKVIFQDLIHGEVEFDTSLFGDFSIAKEIGVPLYNFAAAVDDFEMKISHVIRGEDHISNTPKQILIQEALDFPRPKYAHLPLILNPDRSKLSKRYLETSMGDYRAAGYLPEALVNFMVFLGWSPGTDREIFSLDELVEEFGLEKVQKSGAVFNVEKLDWFNGHYVRQKNLDELAKLCLPYLSAQAGPSEIDLDYAKKIVALERDRMKKLSDIRELAGFFLKEKLEYEKELLRWKKMTDEEVATNLKTVKTMIEPISDDLFTAAAIKETLDKEAEKTGKGELYWPFRAALSGLKQSPPPQEIAEVLGKEKTLLRIRAAIEKIGRG</sequence>
<dbReference type="InterPro" id="IPR033910">
    <property type="entry name" value="GluRS_core"/>
</dbReference>
<dbReference type="SUPFAM" id="SSF52374">
    <property type="entry name" value="Nucleotidylyl transferase"/>
    <property type="match status" value="1"/>
</dbReference>
<evidence type="ECO:0000256" key="8">
    <source>
        <dbReference type="HAMAP-Rule" id="MF_00022"/>
    </source>
</evidence>
<keyword evidence="5 8" id="KW-0067">ATP-binding</keyword>
<comment type="caution">
    <text evidence="8">Lacks conserved residue(s) required for the propagation of feature annotation.</text>
</comment>
<keyword evidence="4 8" id="KW-0547">Nucleotide-binding</keyword>
<evidence type="ECO:0000313" key="12">
    <source>
        <dbReference type="Proteomes" id="UP000034067"/>
    </source>
</evidence>
<evidence type="ECO:0000256" key="2">
    <source>
        <dbReference type="ARBA" id="ARBA00022490"/>
    </source>
</evidence>
<dbReference type="InterPro" id="IPR020752">
    <property type="entry name" value="Glu-tRNA-synth_I_codon-bd_sub1"/>
</dbReference>
<evidence type="ECO:0000256" key="1">
    <source>
        <dbReference type="ARBA" id="ARBA00007894"/>
    </source>
</evidence>
<dbReference type="CDD" id="cd00808">
    <property type="entry name" value="GluRS_core"/>
    <property type="match status" value="1"/>
</dbReference>
<dbReference type="NCBIfam" id="TIGR00464">
    <property type="entry name" value="gltX_bact"/>
    <property type="match status" value="1"/>
</dbReference>
<dbReference type="InterPro" id="IPR008925">
    <property type="entry name" value="aa_tRNA-synth_I_cd-bd_sf"/>
</dbReference>
<comment type="catalytic activity">
    <reaction evidence="8">
        <text>tRNA(Glu) + L-glutamate + ATP = L-glutamyl-tRNA(Glu) + AMP + diphosphate</text>
        <dbReference type="Rhea" id="RHEA:23540"/>
        <dbReference type="Rhea" id="RHEA-COMP:9663"/>
        <dbReference type="Rhea" id="RHEA-COMP:9680"/>
        <dbReference type="ChEBI" id="CHEBI:29985"/>
        <dbReference type="ChEBI" id="CHEBI:30616"/>
        <dbReference type="ChEBI" id="CHEBI:33019"/>
        <dbReference type="ChEBI" id="CHEBI:78442"/>
        <dbReference type="ChEBI" id="CHEBI:78520"/>
        <dbReference type="ChEBI" id="CHEBI:456215"/>
        <dbReference type="EC" id="6.1.1.17"/>
    </reaction>
</comment>
<dbReference type="InterPro" id="IPR000924">
    <property type="entry name" value="Glu/Gln-tRNA-synth"/>
</dbReference>
<evidence type="ECO:0000313" key="11">
    <source>
        <dbReference type="EMBL" id="KKU36136.1"/>
    </source>
</evidence>
<dbReference type="Pfam" id="PF19269">
    <property type="entry name" value="Anticodon_2"/>
    <property type="match status" value="1"/>
</dbReference>
<gene>
    <name evidence="8" type="primary">gltX</name>
    <name evidence="11" type="ORF">UX48_C0012G0001</name>
</gene>
<dbReference type="InterPro" id="IPR020751">
    <property type="entry name" value="aa-tRNA-synth_I_codon-bd_sub2"/>
</dbReference>
<name>A0A0G1PTL6_9BACT</name>
<evidence type="ECO:0000256" key="3">
    <source>
        <dbReference type="ARBA" id="ARBA00022598"/>
    </source>
</evidence>
<dbReference type="GO" id="GO:0004818">
    <property type="term" value="F:glutamate-tRNA ligase activity"/>
    <property type="evidence" value="ECO:0007669"/>
    <property type="project" value="UniProtKB-UniRule"/>
</dbReference>
<feature type="domain" description="Glutamyl/glutaminyl-tRNA synthetase class Ib catalytic" evidence="9">
    <location>
        <begin position="10"/>
        <end position="325"/>
    </location>
</feature>
<dbReference type="Proteomes" id="UP000034067">
    <property type="component" value="Unassembled WGS sequence"/>
</dbReference>
<evidence type="ECO:0000256" key="7">
    <source>
        <dbReference type="ARBA" id="ARBA00023146"/>
    </source>
</evidence>
<dbReference type="InterPro" id="IPR014729">
    <property type="entry name" value="Rossmann-like_a/b/a_fold"/>
</dbReference>
<proteinExistence type="inferred from homology"/>
<dbReference type="Gene3D" id="1.10.8.70">
    <property type="entry name" value="Glutamate-tRNA synthetase, class I, anticodon-binding domain 1"/>
    <property type="match status" value="1"/>
</dbReference>
<keyword evidence="2 8" id="KW-0963">Cytoplasm</keyword>
<feature type="domain" description="Aminoacyl-tRNA synthetase class I anticodon-binding" evidence="10">
    <location>
        <begin position="338"/>
        <end position="484"/>
    </location>
</feature>
<dbReference type="PROSITE" id="PS00178">
    <property type="entry name" value="AA_TRNA_LIGASE_I"/>
    <property type="match status" value="1"/>
</dbReference>
<comment type="subcellular location">
    <subcellularLocation>
        <location evidence="8">Cytoplasm</location>
    </subcellularLocation>
</comment>
<dbReference type="HAMAP" id="MF_00022">
    <property type="entry name" value="Glu_tRNA_synth_type1"/>
    <property type="match status" value="1"/>
</dbReference>
<dbReference type="InterPro" id="IPR001412">
    <property type="entry name" value="aa-tRNA-synth_I_CS"/>
</dbReference>
<dbReference type="GO" id="GO:0000049">
    <property type="term" value="F:tRNA binding"/>
    <property type="evidence" value="ECO:0007669"/>
    <property type="project" value="InterPro"/>
</dbReference>
<keyword evidence="7 8" id="KW-0030">Aminoacyl-tRNA synthetase</keyword>
<dbReference type="GO" id="GO:0006424">
    <property type="term" value="P:glutamyl-tRNA aminoacylation"/>
    <property type="evidence" value="ECO:0007669"/>
    <property type="project" value="UniProtKB-UniRule"/>
</dbReference>
<feature type="short sequence motif" description="'HIGH' region" evidence="8">
    <location>
        <begin position="17"/>
        <end position="27"/>
    </location>
</feature>
<dbReference type="Gene3D" id="1.10.10.350">
    <property type="match status" value="1"/>
</dbReference>
<dbReference type="EC" id="6.1.1.17" evidence="8"/>
<evidence type="ECO:0000259" key="10">
    <source>
        <dbReference type="Pfam" id="PF19269"/>
    </source>
</evidence>
<reference evidence="11 12" key="1">
    <citation type="journal article" date="2015" name="Nature">
        <title>rRNA introns, odd ribosomes, and small enigmatic genomes across a large radiation of phyla.</title>
        <authorList>
            <person name="Brown C.T."/>
            <person name="Hug L.A."/>
            <person name="Thomas B.C."/>
            <person name="Sharon I."/>
            <person name="Castelle C.J."/>
            <person name="Singh A."/>
            <person name="Wilkins M.J."/>
            <person name="Williams K.H."/>
            <person name="Banfield J.F."/>
        </authorList>
    </citation>
    <scope>NUCLEOTIDE SEQUENCE [LARGE SCALE GENOMIC DNA]</scope>
</reference>
<feature type="binding site" evidence="8">
    <location>
        <position position="259"/>
    </location>
    <ligand>
        <name>ATP</name>
        <dbReference type="ChEBI" id="CHEBI:30616"/>
    </ligand>
</feature>
<keyword evidence="6 8" id="KW-0648">Protein biosynthesis</keyword>
<dbReference type="InterPro" id="IPR004527">
    <property type="entry name" value="Glu-tRNA-ligase_bac/mito"/>
</dbReference>
<accession>A0A0G1PTL6</accession>
<dbReference type="PANTHER" id="PTHR43311:SF2">
    <property type="entry name" value="GLUTAMATE--TRNA LIGASE, MITOCHONDRIAL-RELATED"/>
    <property type="match status" value="1"/>
</dbReference>
<dbReference type="PRINTS" id="PR00987">
    <property type="entry name" value="TRNASYNTHGLU"/>
</dbReference>
<evidence type="ECO:0000256" key="6">
    <source>
        <dbReference type="ARBA" id="ARBA00022917"/>
    </source>
</evidence>
<dbReference type="Gene3D" id="3.40.50.620">
    <property type="entry name" value="HUPs"/>
    <property type="match status" value="1"/>
</dbReference>
<comment type="subunit">
    <text evidence="8">Monomer.</text>
</comment>
<protein>
    <recommendedName>
        <fullName evidence="8">Glutamate--tRNA ligase</fullName>
        <ecNumber evidence="8">6.1.1.17</ecNumber>
    </recommendedName>
    <alternativeName>
        <fullName evidence="8">Glutamyl-tRNA synthetase</fullName>
        <shortName evidence="8">GluRS</shortName>
    </alternativeName>
</protein>
<dbReference type="Pfam" id="PF00749">
    <property type="entry name" value="tRNA-synt_1c"/>
    <property type="match status" value="1"/>
</dbReference>
<dbReference type="SUPFAM" id="SSF48163">
    <property type="entry name" value="An anticodon-binding domain of class I aminoacyl-tRNA synthetases"/>
    <property type="match status" value="1"/>
</dbReference>
<dbReference type="FunFam" id="3.40.50.620:FF:000045">
    <property type="entry name" value="Glutamate--tRNA ligase, mitochondrial"/>
    <property type="match status" value="1"/>
</dbReference>
<comment type="similarity">
    <text evidence="1 8">Belongs to the class-I aminoacyl-tRNA synthetase family. Glutamate--tRNA ligase type 1 subfamily.</text>
</comment>
<dbReference type="AlphaFoldDB" id="A0A0G1PTL6"/>
<evidence type="ECO:0000259" key="9">
    <source>
        <dbReference type="Pfam" id="PF00749"/>
    </source>
</evidence>
<dbReference type="EMBL" id="LCMJ01000012">
    <property type="protein sequence ID" value="KKU36136.1"/>
    <property type="molecule type" value="Genomic_DNA"/>
</dbReference>
<comment type="caution">
    <text evidence="11">The sequence shown here is derived from an EMBL/GenBank/DDBJ whole genome shotgun (WGS) entry which is preliminary data.</text>
</comment>
<comment type="function">
    <text evidence="8">Catalyzes the attachment of glutamate to tRNA(Glu) in a two-step reaction: glutamate is first activated by ATP to form Glu-AMP and then transferred to the acceptor end of tRNA(Glu).</text>
</comment>
<dbReference type="PANTHER" id="PTHR43311">
    <property type="entry name" value="GLUTAMATE--TRNA LIGASE"/>
    <property type="match status" value="1"/>
</dbReference>
<evidence type="ECO:0000256" key="5">
    <source>
        <dbReference type="ARBA" id="ARBA00022840"/>
    </source>
</evidence>
<dbReference type="InterPro" id="IPR020058">
    <property type="entry name" value="Glu/Gln-tRNA-synth_Ib_cat-dom"/>
</dbReference>
<evidence type="ECO:0000256" key="4">
    <source>
        <dbReference type="ARBA" id="ARBA00022741"/>
    </source>
</evidence>
<dbReference type="PATRIC" id="fig|1618617.3.peg.183"/>
<dbReference type="InterPro" id="IPR045462">
    <property type="entry name" value="aa-tRNA-synth_I_cd-bd"/>
</dbReference>
<organism evidence="11 12">
    <name type="scientific">Candidatus Azambacteria bacterium GW2011_GWB1_46_27</name>
    <dbReference type="NCBI Taxonomy" id="1618617"/>
    <lineage>
        <taxon>Bacteria</taxon>
        <taxon>Candidatus Azamiibacteriota</taxon>
    </lineage>
</organism>
<dbReference type="GO" id="GO:0008270">
    <property type="term" value="F:zinc ion binding"/>
    <property type="evidence" value="ECO:0007669"/>
    <property type="project" value="InterPro"/>
</dbReference>
<dbReference type="GO" id="GO:0005829">
    <property type="term" value="C:cytosol"/>
    <property type="evidence" value="ECO:0007669"/>
    <property type="project" value="TreeGrafter"/>
</dbReference>
<dbReference type="GO" id="GO:0005524">
    <property type="term" value="F:ATP binding"/>
    <property type="evidence" value="ECO:0007669"/>
    <property type="project" value="UniProtKB-UniRule"/>
</dbReference>